<protein>
    <recommendedName>
        <fullName evidence="7">TPR-like protein</fullName>
    </recommendedName>
</protein>
<dbReference type="PANTHER" id="PTHR23083:SF464">
    <property type="entry name" value="TETRATRICOPEPTIDE REPEAT DOMAIN 7, ISOFORM A"/>
    <property type="match status" value="1"/>
</dbReference>
<dbReference type="Proteomes" id="UP000242180">
    <property type="component" value="Unassembled WGS sequence"/>
</dbReference>
<keyword evidence="6" id="KW-1185">Reference proteome</keyword>
<dbReference type="OrthoDB" id="29013at2759"/>
<dbReference type="InterPro" id="IPR011990">
    <property type="entry name" value="TPR-like_helical_dom_sf"/>
</dbReference>
<feature type="compositionally biased region" description="Basic and acidic residues" evidence="4">
    <location>
        <begin position="830"/>
        <end position="850"/>
    </location>
</feature>
<dbReference type="STRING" id="13706.A0A1X2HET9"/>
<dbReference type="PANTHER" id="PTHR23083">
    <property type="entry name" value="TETRATRICOPEPTIDE REPEAT PROTEIN, TPR"/>
    <property type="match status" value="1"/>
</dbReference>
<dbReference type="InParanoid" id="A0A1X2HET9"/>
<comment type="similarity">
    <text evidence="2">Belongs to the YPP1 family.</text>
</comment>
<feature type="repeat" description="TPR" evidence="3">
    <location>
        <begin position="1055"/>
        <end position="1088"/>
    </location>
</feature>
<evidence type="ECO:0000256" key="2">
    <source>
        <dbReference type="ARBA" id="ARBA00038251"/>
    </source>
</evidence>
<proteinExistence type="inferred from homology"/>
<organism evidence="5 6">
    <name type="scientific">Syncephalastrum racemosum</name>
    <name type="common">Filamentous fungus</name>
    <dbReference type="NCBI Taxonomy" id="13706"/>
    <lineage>
        <taxon>Eukaryota</taxon>
        <taxon>Fungi</taxon>
        <taxon>Fungi incertae sedis</taxon>
        <taxon>Mucoromycota</taxon>
        <taxon>Mucoromycotina</taxon>
        <taxon>Mucoromycetes</taxon>
        <taxon>Mucorales</taxon>
        <taxon>Syncephalastraceae</taxon>
        <taxon>Syncephalastrum</taxon>
    </lineage>
</organism>
<name>A0A1X2HET9_SYNRA</name>
<gene>
    <name evidence="5" type="ORF">BCR43DRAFT_492330</name>
</gene>
<dbReference type="InterPro" id="IPR051722">
    <property type="entry name" value="Endocytosis_PI4K-reg_protein"/>
</dbReference>
<dbReference type="AlphaFoldDB" id="A0A1X2HET9"/>
<evidence type="ECO:0000313" key="5">
    <source>
        <dbReference type="EMBL" id="ORY96826.1"/>
    </source>
</evidence>
<dbReference type="PROSITE" id="PS50005">
    <property type="entry name" value="TPR"/>
    <property type="match status" value="2"/>
</dbReference>
<evidence type="ECO:0000313" key="6">
    <source>
        <dbReference type="Proteomes" id="UP000242180"/>
    </source>
</evidence>
<feature type="repeat" description="TPR" evidence="3">
    <location>
        <begin position="595"/>
        <end position="628"/>
    </location>
</feature>
<reference evidence="5 6" key="1">
    <citation type="submission" date="2016-07" db="EMBL/GenBank/DDBJ databases">
        <title>Pervasive Adenine N6-methylation of Active Genes in Fungi.</title>
        <authorList>
            <consortium name="DOE Joint Genome Institute"/>
            <person name="Mondo S.J."/>
            <person name="Dannebaum R.O."/>
            <person name="Kuo R.C."/>
            <person name="Labutti K."/>
            <person name="Haridas S."/>
            <person name="Kuo A."/>
            <person name="Salamov A."/>
            <person name="Ahrendt S.R."/>
            <person name="Lipzen A."/>
            <person name="Sullivan W."/>
            <person name="Andreopoulos W.B."/>
            <person name="Clum A."/>
            <person name="Lindquist E."/>
            <person name="Daum C."/>
            <person name="Ramamoorthy G.K."/>
            <person name="Gryganskyi A."/>
            <person name="Culley D."/>
            <person name="Magnuson J.K."/>
            <person name="James T.Y."/>
            <person name="O'Malley M.A."/>
            <person name="Stajich J.E."/>
            <person name="Spatafora J.W."/>
            <person name="Visel A."/>
            <person name="Grigoriev I.V."/>
        </authorList>
    </citation>
    <scope>NUCLEOTIDE SEQUENCE [LARGE SCALE GENOMIC DNA]</scope>
    <source>
        <strain evidence="5 6">NRRL 2496</strain>
    </source>
</reference>
<evidence type="ECO:0008006" key="7">
    <source>
        <dbReference type="Google" id="ProtNLM"/>
    </source>
</evidence>
<dbReference type="SMART" id="SM00028">
    <property type="entry name" value="TPR"/>
    <property type="match status" value="4"/>
</dbReference>
<evidence type="ECO:0000256" key="3">
    <source>
        <dbReference type="PROSITE-ProRule" id="PRU00339"/>
    </source>
</evidence>
<dbReference type="OMA" id="WIVFRHY"/>
<comment type="function">
    <text evidence="1">Involved in endocytosis.</text>
</comment>
<accession>A0A1X2HET9</accession>
<keyword evidence="3" id="KW-0802">TPR repeat</keyword>
<dbReference type="Gene3D" id="1.25.40.10">
    <property type="entry name" value="Tetratricopeptide repeat domain"/>
    <property type="match status" value="3"/>
</dbReference>
<dbReference type="EMBL" id="MCGN01000005">
    <property type="protein sequence ID" value="ORY96826.1"/>
    <property type="molecule type" value="Genomic_DNA"/>
</dbReference>
<evidence type="ECO:0000256" key="1">
    <source>
        <dbReference type="ARBA" id="ARBA00002550"/>
    </source>
</evidence>
<feature type="compositionally biased region" description="Low complexity" evidence="4">
    <location>
        <begin position="871"/>
        <end position="888"/>
    </location>
</feature>
<feature type="region of interest" description="Disordered" evidence="4">
    <location>
        <begin position="76"/>
        <end position="112"/>
    </location>
</feature>
<dbReference type="SUPFAM" id="SSF48452">
    <property type="entry name" value="TPR-like"/>
    <property type="match status" value="2"/>
</dbReference>
<feature type="region of interest" description="Disordered" evidence="4">
    <location>
        <begin position="755"/>
        <end position="895"/>
    </location>
</feature>
<sequence>MEPKTLQSATDLDVARCRGDWSNVPELARRYKKYHPSESTLEATARLEAEFALLLMQLRHDDVTSKGVRVNFEESMDKRSTQRKSMWGANSTKSTTAVATLPATPPPEWMGSDDGHRYDNPDSISLPPRLAPEQTDKILKRLQELVQKYSTSEDLQTADERQAQFTKIIIARIFFETGRYAKALESLQMLALRKEDVHAGYGMVLLVQARVIKGMCFEQQGDIADALEAYGAAWDVVDQRPSEKGEMLSFWIEECLYRATLLHTRTQSAPRQALRLMRGYMHLASSHWSSFWRMHKRWIVFRHYGQHLIRICQDGTYYPMTITTAPLTDSDELDTATKRANQTSAYEELLCLTALYRNVLSTLTPRLEPRALSEYVLELANFIVDAHDVIGWGEISNIKRTLQFLTTAKEKTFNSACLTRHTFFVHLRVGTFDEAKLAFRTYMELVGLPDVIFWGTAAAQADPDHDISPVEKVNRIYQKLQTNQKLHAVEDEATADHLDKAENERHIIQVLLAATQLFGRELDQGKSAASITDIAIEMTRRWEYSPSLVAECYRMRGVAYGMAAQQSHLPEQRSNYHREALASLEYASKLDDGSWQIYYELALQQAQMKDVAAAATHIGKAIQLNPKHLPSWHLLALIYSCQRLQQLPLGMQTLEAGLQECSAYYGKPPATVSTGGLPVLSLTNQETDCQTHMRDSEAYLRARLTQLSFLESIEGPETALKLYHELFSKYAKLSHNLLGATAAAAQSSESIKRLATNGNQRRKSSATNDQRTSISISSVPSRSRSKSNASNHTSKHENGVDSIPPLPTQAEPSQSDELHSQRRASSGSGLDKKSIKEKSARKKSFIEMTKRLHSSHSSSTTHIIPSEAEKSPTSPTSPTISTSLTTPSNRSLAPSLTPSFSMASIRSNSNASILTESTAPKLDAPLPKATVFAQVQRQRWQHLLTQLWLQSTRSFVKAGRIEEASKAMLEAEQLGLMDAYVWHQLGNVCIQASEARNDQDLVETALEAFKKALALDHEHVQTHVDMAAVYMGLNEWELAEGLLDRITQGPGWDHAQAWFLLGNCYKQQHCFERAKDCLLYALELSETTPITSFSILPRFV</sequence>
<comment type="caution">
    <text evidence="5">The sequence shown here is derived from an EMBL/GenBank/DDBJ whole genome shotgun (WGS) entry which is preliminary data.</text>
</comment>
<dbReference type="InterPro" id="IPR019734">
    <property type="entry name" value="TPR_rpt"/>
</dbReference>
<feature type="compositionally biased region" description="Low complexity" evidence="4">
    <location>
        <begin position="773"/>
        <end position="791"/>
    </location>
</feature>
<evidence type="ECO:0000256" key="4">
    <source>
        <dbReference type="SAM" id="MobiDB-lite"/>
    </source>
</evidence>